<feature type="non-terminal residue" evidence="1">
    <location>
        <position position="1"/>
    </location>
</feature>
<name>A0A821HXU8_9BILA</name>
<comment type="caution">
    <text evidence="1">The sequence shown here is derived from an EMBL/GenBank/DDBJ whole genome shotgun (WGS) entry which is preliminary data.</text>
</comment>
<accession>A0A821HXU8</accession>
<protein>
    <submittedName>
        <fullName evidence="1">Uncharacterized protein</fullName>
    </submittedName>
</protein>
<keyword evidence="2" id="KW-1185">Reference proteome</keyword>
<dbReference type="EMBL" id="CAJOBG010098122">
    <property type="protein sequence ID" value="CAF4691633.1"/>
    <property type="molecule type" value="Genomic_DNA"/>
</dbReference>
<sequence>QKTNFSPYLTKVSVRPLPLLLPKPVGAGYKIFKSKDSPNSSLTTADLSNIILTPSSSFSLLDANDEQSTSTMNT</sequence>
<evidence type="ECO:0000313" key="1">
    <source>
        <dbReference type="EMBL" id="CAF4691633.1"/>
    </source>
</evidence>
<organism evidence="1 2">
    <name type="scientific">Rotaria magnacalcarata</name>
    <dbReference type="NCBI Taxonomy" id="392030"/>
    <lineage>
        <taxon>Eukaryota</taxon>
        <taxon>Metazoa</taxon>
        <taxon>Spiralia</taxon>
        <taxon>Gnathifera</taxon>
        <taxon>Rotifera</taxon>
        <taxon>Eurotatoria</taxon>
        <taxon>Bdelloidea</taxon>
        <taxon>Philodinida</taxon>
        <taxon>Philodinidae</taxon>
        <taxon>Rotaria</taxon>
    </lineage>
</organism>
<gene>
    <name evidence="1" type="ORF">OVN521_LOCUS48083</name>
</gene>
<reference evidence="1" key="1">
    <citation type="submission" date="2021-02" db="EMBL/GenBank/DDBJ databases">
        <authorList>
            <person name="Nowell W R."/>
        </authorList>
    </citation>
    <scope>NUCLEOTIDE SEQUENCE</scope>
</reference>
<proteinExistence type="predicted"/>
<dbReference type="Proteomes" id="UP000663866">
    <property type="component" value="Unassembled WGS sequence"/>
</dbReference>
<dbReference type="AlphaFoldDB" id="A0A821HXU8"/>
<evidence type="ECO:0000313" key="2">
    <source>
        <dbReference type="Proteomes" id="UP000663866"/>
    </source>
</evidence>